<dbReference type="EMBL" id="GDID01004783">
    <property type="protein sequence ID" value="JAP91823.1"/>
    <property type="molecule type" value="Transcribed_RNA"/>
</dbReference>
<sequence>HIRVMSIPATSAVDEPHFRETATYDIKLQSEDFLSLTQLKQKIAFETNSGYLQNQFFQIQFETDFSLQYPTFITYSDDLSQQIQNQNKVLTIVCVRYSKIQCRQIKGKISDEEQQHLIQYLKSVRKHPVIEQQQNQEIELKEYYKQFYCQDMLQQIQKNQLPRNFPIVDLKADGQYRGVYVPVKVLKYVKKFLSE</sequence>
<dbReference type="AlphaFoldDB" id="A0A146K4J2"/>
<protein>
    <submittedName>
        <fullName evidence="1">Uncharacterized protein</fullName>
    </submittedName>
</protein>
<accession>A0A146K4J2</accession>
<proteinExistence type="predicted"/>
<name>A0A146K4J2_9EUKA</name>
<evidence type="ECO:0000313" key="1">
    <source>
        <dbReference type="EMBL" id="JAP91823.1"/>
    </source>
</evidence>
<feature type="non-terminal residue" evidence="1">
    <location>
        <position position="1"/>
    </location>
</feature>
<reference evidence="1" key="1">
    <citation type="submission" date="2015-07" db="EMBL/GenBank/DDBJ databases">
        <title>Adaptation to a free-living lifestyle via gene acquisitions in the diplomonad Trepomonas sp. PC1.</title>
        <authorList>
            <person name="Xu F."/>
            <person name="Jerlstrom-Hultqvist J."/>
            <person name="Kolisko M."/>
            <person name="Simpson A.G.B."/>
            <person name="Roger A.J."/>
            <person name="Svard S.G."/>
            <person name="Andersson J.O."/>
        </authorList>
    </citation>
    <scope>NUCLEOTIDE SEQUENCE</scope>
    <source>
        <strain evidence="1">PC1</strain>
    </source>
</reference>
<gene>
    <name evidence="1" type="ORF">TPC1_16438</name>
</gene>
<organism evidence="1">
    <name type="scientific">Trepomonas sp. PC1</name>
    <dbReference type="NCBI Taxonomy" id="1076344"/>
    <lineage>
        <taxon>Eukaryota</taxon>
        <taxon>Metamonada</taxon>
        <taxon>Diplomonadida</taxon>
        <taxon>Hexamitidae</taxon>
        <taxon>Hexamitinae</taxon>
        <taxon>Trepomonas</taxon>
    </lineage>
</organism>